<name>A0A174BGC6_9FIRM</name>
<proteinExistence type="predicted"/>
<reference evidence="1 2" key="1">
    <citation type="submission" date="2015-09" db="EMBL/GenBank/DDBJ databases">
        <authorList>
            <consortium name="Pathogen Informatics"/>
        </authorList>
    </citation>
    <scope>NUCLEOTIDE SEQUENCE [LARGE SCALE GENOMIC DNA]</scope>
    <source>
        <strain evidence="1 2">2789STDY5608860</strain>
    </source>
</reference>
<accession>A0A174BGC6</accession>
<sequence length="39" mass="4696">MYEEWYLYYSKNKAGGLMENSHWLNDPEFNSLLRQALAI</sequence>
<evidence type="ECO:0000313" key="2">
    <source>
        <dbReference type="Proteomes" id="UP000095384"/>
    </source>
</evidence>
<dbReference type="EMBL" id="CYYW01000007">
    <property type="protein sequence ID" value="CUN98676.1"/>
    <property type="molecule type" value="Genomic_DNA"/>
</dbReference>
<dbReference type="Proteomes" id="UP000095384">
    <property type="component" value="Unassembled WGS sequence"/>
</dbReference>
<gene>
    <name evidence="1" type="ORF">ERS852417_01367</name>
</gene>
<protein>
    <submittedName>
        <fullName evidence="1">Uncharacterized protein</fullName>
    </submittedName>
</protein>
<evidence type="ECO:0000313" key="1">
    <source>
        <dbReference type="EMBL" id="CUN98676.1"/>
    </source>
</evidence>
<organism evidence="1 2">
    <name type="scientific">Agathobacter rectalis</name>
    <dbReference type="NCBI Taxonomy" id="39491"/>
    <lineage>
        <taxon>Bacteria</taxon>
        <taxon>Bacillati</taxon>
        <taxon>Bacillota</taxon>
        <taxon>Clostridia</taxon>
        <taxon>Lachnospirales</taxon>
        <taxon>Lachnospiraceae</taxon>
        <taxon>Agathobacter</taxon>
    </lineage>
</organism>
<dbReference type="AlphaFoldDB" id="A0A174BGC6"/>